<dbReference type="NCBIfam" id="TIGR00996">
    <property type="entry name" value="Mtu_fam_mce"/>
    <property type="match status" value="1"/>
</dbReference>
<dbReference type="RefSeq" id="WP_064935115.1">
    <property type="nucleotide sequence ID" value="NZ_LZSO01000035.1"/>
</dbReference>
<dbReference type="PANTHER" id="PTHR33371">
    <property type="entry name" value="INTERMEMBRANE PHOSPHOLIPID TRANSPORT SYSTEM BINDING PROTEIN MLAD-RELATED"/>
    <property type="match status" value="1"/>
</dbReference>
<feature type="region of interest" description="Disordered" evidence="1">
    <location>
        <begin position="387"/>
        <end position="423"/>
    </location>
</feature>
<gene>
    <name evidence="4" type="ORF">A5792_27495</name>
</gene>
<dbReference type="InterPro" id="IPR052336">
    <property type="entry name" value="MlaD_Phospholipid_Transporter"/>
</dbReference>
<reference evidence="5" key="1">
    <citation type="submission" date="2016-06" db="EMBL/GenBank/DDBJ databases">
        <authorList>
            <person name="Sutton G."/>
            <person name="Brinkac L."/>
            <person name="Sanka R."/>
            <person name="Adams M."/>
            <person name="Lau E."/>
            <person name="Mehaffy C."/>
            <person name="Tameris M."/>
            <person name="Hatherill M."/>
            <person name="Hanekom W."/>
            <person name="Mahomed H."/>
            <person name="Mcshane H."/>
        </authorList>
    </citation>
    <scope>NUCLEOTIDE SEQUENCE [LARGE SCALE GENOMIC DNA]</scope>
    <source>
        <strain evidence="5">852002-51209_SCH5440388</strain>
    </source>
</reference>
<evidence type="ECO:0000259" key="3">
    <source>
        <dbReference type="Pfam" id="PF11887"/>
    </source>
</evidence>
<sequence length="423" mass="44424">MRKPTLRAGLVVALVLVLIAGGVVVMRSFTDAGRLKIAAYFDNSNGLFVGDEVRILGVPVGAVETIEPQPERVKVTLWVDGKYQVPAEAKAVIVSPQLVTARAIQLTPAYSTGPELADGAVIPQERTAVPLEWDDLRTQLEKLTNALQPTQPGGVSTLGQFVNTAADNLRGQGADIRETVTTMARALSALGDHSDDTFATLKNISVVVSALEGSSDLLAQLNRNLAAVTGLLADDPGAVGNAINDLNSVVGDATQFVKDNREAAGIATDRLASITSAVNGNLDDIKQALHAFPNAAQNFANVYQPSQGALTGMLAANNFADPLQFLCGAVEAASRVNAVYSAKLCAQYLAPIVKNRQMNFPPLGENLIVGQQARPNELTYSENWLRPDFVPPQTQAQPQPEVPATDAPPAAGLPGMLLPGAGG</sequence>
<evidence type="ECO:0000259" key="2">
    <source>
        <dbReference type="Pfam" id="PF02470"/>
    </source>
</evidence>
<evidence type="ECO:0000313" key="5">
    <source>
        <dbReference type="Proteomes" id="UP000093902"/>
    </source>
</evidence>
<dbReference type="InterPro" id="IPR003399">
    <property type="entry name" value="Mce/MlaD"/>
</dbReference>
<dbReference type="Proteomes" id="UP000093902">
    <property type="component" value="Unassembled WGS sequence"/>
</dbReference>
<dbReference type="EMBL" id="LZSO01000035">
    <property type="protein sequence ID" value="OBB26105.1"/>
    <property type="molecule type" value="Genomic_DNA"/>
</dbReference>
<evidence type="ECO:0000313" key="4">
    <source>
        <dbReference type="EMBL" id="OBB26105.1"/>
    </source>
</evidence>
<feature type="domain" description="Mammalian cell entry C-terminal" evidence="3">
    <location>
        <begin position="114"/>
        <end position="262"/>
    </location>
</feature>
<proteinExistence type="predicted"/>
<dbReference type="GO" id="GO:0005576">
    <property type="term" value="C:extracellular region"/>
    <property type="evidence" value="ECO:0007669"/>
    <property type="project" value="TreeGrafter"/>
</dbReference>
<dbReference type="InterPro" id="IPR024516">
    <property type="entry name" value="Mce_C"/>
</dbReference>
<feature type="compositionally biased region" description="Low complexity" evidence="1">
    <location>
        <begin position="407"/>
        <end position="423"/>
    </location>
</feature>
<dbReference type="Pfam" id="PF02470">
    <property type="entry name" value="MlaD"/>
    <property type="match status" value="1"/>
</dbReference>
<organism evidence="4 5">
    <name type="scientific">Mycolicibacterium peregrinum</name>
    <name type="common">Mycobacterium peregrinum</name>
    <dbReference type="NCBI Taxonomy" id="43304"/>
    <lineage>
        <taxon>Bacteria</taxon>
        <taxon>Bacillati</taxon>
        <taxon>Actinomycetota</taxon>
        <taxon>Actinomycetes</taxon>
        <taxon>Mycobacteriales</taxon>
        <taxon>Mycobacteriaceae</taxon>
        <taxon>Mycolicibacterium</taxon>
    </lineage>
</organism>
<dbReference type="AlphaFoldDB" id="A0A1A0QV64"/>
<evidence type="ECO:0000256" key="1">
    <source>
        <dbReference type="SAM" id="MobiDB-lite"/>
    </source>
</evidence>
<feature type="domain" description="Mce/MlaD" evidence="2">
    <location>
        <begin position="36"/>
        <end position="108"/>
    </location>
</feature>
<dbReference type="Pfam" id="PF11887">
    <property type="entry name" value="Mce4_CUP1"/>
    <property type="match status" value="1"/>
</dbReference>
<accession>A0A1A0QV64</accession>
<dbReference type="InterPro" id="IPR005693">
    <property type="entry name" value="Mce"/>
</dbReference>
<name>A0A1A0QV64_MYCPR</name>
<dbReference type="PANTHER" id="PTHR33371:SF4">
    <property type="entry name" value="INTERMEMBRANE PHOSPHOLIPID TRANSPORT SYSTEM BINDING PROTEIN MLAD"/>
    <property type="match status" value="1"/>
</dbReference>
<dbReference type="OrthoDB" id="4516955at2"/>
<comment type="caution">
    <text evidence="4">The sequence shown here is derived from an EMBL/GenBank/DDBJ whole genome shotgun (WGS) entry which is preliminary data.</text>
</comment>
<protein>
    <submittedName>
        <fullName evidence="4">Mammalian cell entry protein</fullName>
    </submittedName>
</protein>